<keyword evidence="10" id="KW-0482">Metalloprotease</keyword>
<keyword evidence="3 15" id="KW-0645">Protease</keyword>
<evidence type="ECO:0000256" key="7">
    <source>
        <dbReference type="ARBA" id="ARBA00022824"/>
    </source>
</evidence>
<feature type="transmembrane region" description="Helical" evidence="12">
    <location>
        <begin position="142"/>
        <end position="168"/>
    </location>
</feature>
<keyword evidence="7" id="KW-0256">Endoplasmic reticulum</keyword>
<keyword evidence="11 12" id="KW-0472">Membrane</keyword>
<feature type="domain" description="Peptidase M48" evidence="13">
    <location>
        <begin position="207"/>
        <end position="411"/>
    </location>
</feature>
<evidence type="ECO:0000256" key="11">
    <source>
        <dbReference type="ARBA" id="ARBA00023136"/>
    </source>
</evidence>
<evidence type="ECO:0000256" key="9">
    <source>
        <dbReference type="ARBA" id="ARBA00022989"/>
    </source>
</evidence>
<dbReference type="InterPro" id="IPR001915">
    <property type="entry name" value="Peptidase_M48"/>
</dbReference>
<dbReference type="GO" id="GO:0046872">
    <property type="term" value="F:metal ion binding"/>
    <property type="evidence" value="ECO:0007669"/>
    <property type="project" value="UniProtKB-KW"/>
</dbReference>
<keyword evidence="6" id="KW-0378">Hydrolase</keyword>
<dbReference type="GO" id="GO:0004222">
    <property type="term" value="F:metalloendopeptidase activity"/>
    <property type="evidence" value="ECO:0007669"/>
    <property type="project" value="InterPro"/>
</dbReference>
<evidence type="ECO:0000256" key="6">
    <source>
        <dbReference type="ARBA" id="ARBA00022801"/>
    </source>
</evidence>
<dbReference type="InterPro" id="IPR027057">
    <property type="entry name" value="CAXX_Prtase_1"/>
</dbReference>
<dbReference type="Pfam" id="PF16491">
    <property type="entry name" value="Peptidase_M48_N"/>
    <property type="match status" value="1"/>
</dbReference>
<dbReference type="AlphaFoldDB" id="A0A1W1BT64"/>
<feature type="transmembrane region" description="Helical" evidence="12">
    <location>
        <begin position="70"/>
        <end position="93"/>
    </location>
</feature>
<dbReference type="PANTHER" id="PTHR10120">
    <property type="entry name" value="CAAX PRENYL PROTEASE 1"/>
    <property type="match status" value="1"/>
</dbReference>
<evidence type="ECO:0000256" key="2">
    <source>
        <dbReference type="ARBA" id="ARBA00004477"/>
    </source>
</evidence>
<dbReference type="EMBL" id="FPHJ01000018">
    <property type="protein sequence ID" value="SFV56719.1"/>
    <property type="molecule type" value="Genomic_DNA"/>
</dbReference>
<evidence type="ECO:0000256" key="8">
    <source>
        <dbReference type="ARBA" id="ARBA00022833"/>
    </source>
</evidence>
<protein>
    <submittedName>
        <fullName evidence="15">CAAX prenyl protease 1, putative</fullName>
    </submittedName>
</protein>
<keyword evidence="9 12" id="KW-1133">Transmembrane helix</keyword>
<feature type="transmembrane region" description="Helical" evidence="12">
    <location>
        <begin position="99"/>
        <end position="122"/>
    </location>
</feature>
<reference evidence="15" key="1">
    <citation type="submission" date="2016-10" db="EMBL/GenBank/DDBJ databases">
        <authorList>
            <person name="de Groot N.N."/>
        </authorList>
    </citation>
    <scope>NUCLEOTIDE SEQUENCE</scope>
</reference>
<feature type="transmembrane region" description="Helical" evidence="12">
    <location>
        <begin position="6"/>
        <end position="24"/>
    </location>
</feature>
<dbReference type="GO" id="GO:0071586">
    <property type="term" value="P:CAAX-box protein processing"/>
    <property type="evidence" value="ECO:0007669"/>
    <property type="project" value="InterPro"/>
</dbReference>
<feature type="domain" description="CAAX prenyl protease 1 N-terminal" evidence="14">
    <location>
        <begin position="30"/>
        <end position="204"/>
    </location>
</feature>
<accession>A0A1W1BT64</accession>
<gene>
    <name evidence="15" type="ORF">MNB_SUP05-5-720</name>
</gene>
<dbReference type="InterPro" id="IPR032456">
    <property type="entry name" value="Peptidase_M48_N"/>
</dbReference>
<comment type="cofactor">
    <cofactor evidence="1">
        <name>Zn(2+)</name>
        <dbReference type="ChEBI" id="CHEBI:29105"/>
    </cofactor>
</comment>
<evidence type="ECO:0000256" key="3">
    <source>
        <dbReference type="ARBA" id="ARBA00022670"/>
    </source>
</evidence>
<evidence type="ECO:0000313" key="15">
    <source>
        <dbReference type="EMBL" id="SFV56719.1"/>
    </source>
</evidence>
<feature type="transmembrane region" description="Helical" evidence="12">
    <location>
        <begin position="291"/>
        <end position="311"/>
    </location>
</feature>
<evidence type="ECO:0000259" key="14">
    <source>
        <dbReference type="Pfam" id="PF16491"/>
    </source>
</evidence>
<dbReference type="FunFam" id="3.30.2010.10:FF:000002">
    <property type="entry name" value="CAAX prenyl protease"/>
    <property type="match status" value="1"/>
</dbReference>
<sequence length="414" mass="47573">MEYNLWTIIFIIAVSLFLIISLWLSKRQKQSIKNNYQKVPNEFSEKISLKEHQKAGDYTLAKLKINNIELVFSILVVFAWTLFGGLNIVNTFWQGQEELIQGTLFMVSVILIGSLIDIPFNIYRTFILEEKFGFNKTTMKTFIIDLVKSMILSLVFLTPILYFVLYLMANLGEYWWFFVWLTLLSISIMAMWIYPTFISPLFNKFTPLKEGELKQKIKKLLSENGFNSDGVFVMDGSKRSSHGNAYFTGFGKSKRIVFFDTLLKGMTNDEIIAILAHELGHFHHKHIRTQLIVSSIIMLISLAILGFLMKQSWFFSGLGVESISIHMALMLFLLTSSYFTFFITPIMNGLSRKNEFEADNFASKKASAKDLISSLIKLYKENSATLTPDKYYSLMHDSHPNASLRIANLNKQAS</sequence>
<feature type="transmembrane region" description="Helical" evidence="12">
    <location>
        <begin position="323"/>
        <end position="343"/>
    </location>
</feature>
<dbReference type="CDD" id="cd07343">
    <property type="entry name" value="M48A_Zmpste24p_like"/>
    <property type="match status" value="1"/>
</dbReference>
<keyword evidence="8" id="KW-0862">Zinc</keyword>
<keyword evidence="4 12" id="KW-0812">Transmembrane</keyword>
<organism evidence="15">
    <name type="scientific">hydrothermal vent metagenome</name>
    <dbReference type="NCBI Taxonomy" id="652676"/>
    <lineage>
        <taxon>unclassified sequences</taxon>
        <taxon>metagenomes</taxon>
        <taxon>ecological metagenomes</taxon>
    </lineage>
</organism>
<dbReference type="Pfam" id="PF01435">
    <property type="entry name" value="Peptidase_M48"/>
    <property type="match status" value="1"/>
</dbReference>
<evidence type="ECO:0000256" key="5">
    <source>
        <dbReference type="ARBA" id="ARBA00022723"/>
    </source>
</evidence>
<proteinExistence type="predicted"/>
<keyword evidence="5" id="KW-0479">Metal-binding</keyword>
<feature type="transmembrane region" description="Helical" evidence="12">
    <location>
        <begin position="174"/>
        <end position="194"/>
    </location>
</feature>
<name>A0A1W1BT64_9ZZZZ</name>
<comment type="subcellular location">
    <subcellularLocation>
        <location evidence="2">Endoplasmic reticulum membrane</location>
        <topology evidence="2">Multi-pass membrane protein</topology>
    </subcellularLocation>
</comment>
<evidence type="ECO:0000256" key="10">
    <source>
        <dbReference type="ARBA" id="ARBA00023049"/>
    </source>
</evidence>
<evidence type="ECO:0000259" key="13">
    <source>
        <dbReference type="Pfam" id="PF01435"/>
    </source>
</evidence>
<evidence type="ECO:0000256" key="1">
    <source>
        <dbReference type="ARBA" id="ARBA00001947"/>
    </source>
</evidence>
<evidence type="ECO:0000256" key="12">
    <source>
        <dbReference type="SAM" id="Phobius"/>
    </source>
</evidence>
<evidence type="ECO:0000256" key="4">
    <source>
        <dbReference type="ARBA" id="ARBA00022692"/>
    </source>
</evidence>
<dbReference type="GO" id="GO:0005789">
    <property type="term" value="C:endoplasmic reticulum membrane"/>
    <property type="evidence" value="ECO:0007669"/>
    <property type="project" value="UniProtKB-SubCell"/>
</dbReference>
<dbReference type="Gene3D" id="3.30.2010.10">
    <property type="entry name" value="Metalloproteases ('zincins'), catalytic domain"/>
    <property type="match status" value="1"/>
</dbReference>